<feature type="compositionally biased region" description="Basic residues" evidence="31">
    <location>
        <begin position="103"/>
        <end position="124"/>
    </location>
</feature>
<evidence type="ECO:0000256" key="32">
    <source>
        <dbReference type="SAM" id="Phobius"/>
    </source>
</evidence>
<comment type="pathway">
    <text evidence="4">Steroid biosynthesis; cholesterol biosynthesis.</text>
</comment>
<evidence type="ECO:0000256" key="20">
    <source>
        <dbReference type="ARBA" id="ARBA00023166"/>
    </source>
</evidence>
<dbReference type="PROSITE" id="PS01017">
    <property type="entry name" value="STEROL_REDUCT_1"/>
    <property type="match status" value="1"/>
</dbReference>
<keyword evidence="11" id="KW-0153">Cholesterol metabolism</keyword>
<keyword evidence="17" id="KW-0756">Sterol biosynthesis</keyword>
<evidence type="ECO:0000256" key="22">
    <source>
        <dbReference type="ARBA" id="ARBA00029624"/>
    </source>
</evidence>
<dbReference type="EC" id="1.3.1.70" evidence="6"/>
<evidence type="ECO:0000256" key="29">
    <source>
        <dbReference type="ARBA" id="ARBA00049367"/>
    </source>
</evidence>
<evidence type="ECO:0000256" key="4">
    <source>
        <dbReference type="ARBA" id="ARBA00004770"/>
    </source>
</evidence>
<evidence type="ECO:0000256" key="26">
    <source>
        <dbReference type="ARBA" id="ARBA00032210"/>
    </source>
</evidence>
<dbReference type="Proteomes" id="UP001249851">
    <property type="component" value="Unassembled WGS sequence"/>
</dbReference>
<evidence type="ECO:0000256" key="31">
    <source>
        <dbReference type="SAM" id="MobiDB-lite"/>
    </source>
</evidence>
<dbReference type="AlphaFoldDB" id="A0AAD9QGN5"/>
<protein>
    <recommendedName>
        <fullName evidence="30">Delta(14)-sterol reductase</fullName>
        <ecNumber evidence="6">1.3.1.70</ecNumber>
    </recommendedName>
    <alternativeName>
        <fullName evidence="26">3-beta-hydroxysterol Delta (14)-reductase</fullName>
    </alternativeName>
    <alternativeName>
        <fullName evidence="23">C-14 sterol reductase</fullName>
    </alternativeName>
    <alternativeName>
        <fullName evidence="7">Delta(14)-sterol reductase LBR</fullName>
    </alternativeName>
    <alternativeName>
        <fullName evidence="22">Integral nuclear envelope inner membrane protein</fullName>
    </alternativeName>
    <alternativeName>
        <fullName evidence="24">Lamin-B receptor</fullName>
    </alternativeName>
    <alternativeName>
        <fullName evidence="25">Sterol C14-reductase</fullName>
    </alternativeName>
</protein>
<sequence length="655" mass="73612">MSKKFTVGDVVFALWPGSNKYYEATVLSIGKSTVEVNFKDGYRTELPQRKVFAISSKKFNLNLKQADVKLSVYGSLTGSMFLRLSLQREGRFRSRSSSPSRSPGRRRSRSPARPRSRSRSRSPARNRGGPPSPKSSKETLIQQETQQTSATPTRRSARRGRTLERKIEESPSTTSTTSVKVISESSTVITQRVTRSVAKKLIAEEKEAVLTTVKDDEPTKSSQGYEFGGPVGVFVMMVVLPAVVVGSYLFCNKESCSFRAVPSLPPLWGFKGAFFDVGHLIVDGWILFQAFIYMLPIGEHLQCKIHVGCLGEHKKRLVNHKQVVQGQVLADGTVLDYRMNGFLALMFSVIGFAACVYFKVGVDLVYDTFLGITTATICWSFVIGLVVYIKARVQKTGLSAEGNTGNFIYDFFLGHQLNPRWSKFDFKFFFESRPGLIGWVMINFCMAAKEYQKNGLSVAMVLVCMFQFLYVADGMLHEPSMLSTVDMLNSGFGFKLAFGGISFIPVLYSLQARYLVDHPSTLSNVHTTAIVILFVVGFTIYRGSNSQKCRFRENPLSEEFQGAETILTPSGKRLLASGWWGLVRHPNYLGDIIMALAWTLPCGFNHAIPFFYPVFVIVLLVERELRDERNSRLKYGATWDEYCQRVPYRILPKIF</sequence>
<keyword evidence="20" id="KW-1207">Sterol metabolism</keyword>
<keyword evidence="21" id="KW-0753">Steroid metabolism</keyword>
<dbReference type="Gene3D" id="1.20.120.1630">
    <property type="match status" value="1"/>
</dbReference>
<evidence type="ECO:0000256" key="5">
    <source>
        <dbReference type="ARBA" id="ARBA00005402"/>
    </source>
</evidence>
<reference evidence="34" key="1">
    <citation type="journal article" date="2023" name="G3 (Bethesda)">
        <title>Whole genome assembly and annotation of the endangered Caribbean coral Acropora cervicornis.</title>
        <authorList>
            <person name="Selwyn J.D."/>
            <person name="Vollmer S.V."/>
        </authorList>
    </citation>
    <scope>NUCLEOTIDE SEQUENCE</scope>
    <source>
        <strain evidence="34">K2</strain>
    </source>
</reference>
<dbReference type="PANTHER" id="PTHR21257">
    <property type="entry name" value="DELTA(14)-STEROL REDUCTASE"/>
    <property type="match status" value="1"/>
</dbReference>
<evidence type="ECO:0000256" key="14">
    <source>
        <dbReference type="ARBA" id="ARBA00022955"/>
    </source>
</evidence>
<evidence type="ECO:0000256" key="30">
    <source>
        <dbReference type="ARBA" id="ARBA00069705"/>
    </source>
</evidence>
<evidence type="ECO:0000256" key="15">
    <source>
        <dbReference type="ARBA" id="ARBA00022989"/>
    </source>
</evidence>
<feature type="transmembrane region" description="Helical" evidence="32">
    <location>
        <begin position="227"/>
        <end position="250"/>
    </location>
</feature>
<gene>
    <name evidence="34" type="ORF">P5673_016064</name>
</gene>
<dbReference type="EMBL" id="JARQWQ010000034">
    <property type="protein sequence ID" value="KAK2560947.1"/>
    <property type="molecule type" value="Genomic_DNA"/>
</dbReference>
<evidence type="ECO:0000256" key="28">
    <source>
        <dbReference type="ARBA" id="ARBA00048712"/>
    </source>
</evidence>
<evidence type="ECO:0000259" key="33">
    <source>
        <dbReference type="SMART" id="SM00333"/>
    </source>
</evidence>
<keyword evidence="9" id="KW-0444">Lipid biosynthesis</keyword>
<keyword evidence="35" id="KW-1185">Reference proteome</keyword>
<evidence type="ECO:0000256" key="8">
    <source>
        <dbReference type="ARBA" id="ARBA00022490"/>
    </source>
</evidence>
<feature type="compositionally biased region" description="Polar residues" evidence="31">
    <location>
        <begin position="138"/>
        <end position="147"/>
    </location>
</feature>
<dbReference type="Pfam" id="PF09465">
    <property type="entry name" value="LBR_tudor"/>
    <property type="match status" value="1"/>
</dbReference>
<dbReference type="InterPro" id="IPR019023">
    <property type="entry name" value="Lamin-B_rcpt_of_tudor"/>
</dbReference>
<dbReference type="InterPro" id="IPR001171">
    <property type="entry name" value="ERG24_DHCR-like"/>
</dbReference>
<evidence type="ECO:0000256" key="12">
    <source>
        <dbReference type="ARBA" id="ARBA00022824"/>
    </source>
</evidence>
<reference evidence="34" key="2">
    <citation type="journal article" date="2023" name="Science">
        <title>Genomic signatures of disease resistance in endangered staghorn corals.</title>
        <authorList>
            <person name="Vollmer S.V."/>
            <person name="Selwyn J.D."/>
            <person name="Despard B.A."/>
            <person name="Roesel C.L."/>
        </authorList>
    </citation>
    <scope>NUCLEOTIDE SEQUENCE</scope>
    <source>
        <strain evidence="34">K2</strain>
    </source>
</reference>
<feature type="transmembrane region" description="Helical" evidence="32">
    <location>
        <begin position="455"/>
        <end position="472"/>
    </location>
</feature>
<dbReference type="SMART" id="SM00333">
    <property type="entry name" value="TUDOR"/>
    <property type="match status" value="1"/>
</dbReference>
<evidence type="ECO:0000256" key="27">
    <source>
        <dbReference type="ARBA" id="ARBA00048100"/>
    </source>
</evidence>
<feature type="compositionally biased region" description="Low complexity" evidence="31">
    <location>
        <begin position="170"/>
        <end position="179"/>
    </location>
</feature>
<dbReference type="Gene3D" id="2.30.30.140">
    <property type="match status" value="1"/>
</dbReference>
<dbReference type="GO" id="GO:0005789">
    <property type="term" value="C:endoplasmic reticulum membrane"/>
    <property type="evidence" value="ECO:0007669"/>
    <property type="project" value="UniProtKB-SubCell"/>
</dbReference>
<evidence type="ECO:0000256" key="19">
    <source>
        <dbReference type="ARBA" id="ARBA00023136"/>
    </source>
</evidence>
<comment type="catalytic activity">
    <reaction evidence="29">
        <text>4,4-dimethyl-5alpha-cholesta-8,24-dien-3beta-ol + NADP(+) = 4,4-dimethyl-5alpha-cholesta-8,14,24-trien-3beta-ol + NADPH + H(+)</text>
        <dbReference type="Rhea" id="RHEA:18561"/>
        <dbReference type="ChEBI" id="CHEBI:15378"/>
        <dbReference type="ChEBI" id="CHEBI:17813"/>
        <dbReference type="ChEBI" id="CHEBI:18364"/>
        <dbReference type="ChEBI" id="CHEBI:57783"/>
        <dbReference type="ChEBI" id="CHEBI:58349"/>
        <dbReference type="EC" id="1.3.1.70"/>
    </reaction>
</comment>
<dbReference type="InterPro" id="IPR018083">
    <property type="entry name" value="Sterol_reductase_CS"/>
</dbReference>
<evidence type="ECO:0000256" key="2">
    <source>
        <dbReference type="ARBA" id="ARBA00004496"/>
    </source>
</evidence>
<evidence type="ECO:0000256" key="7">
    <source>
        <dbReference type="ARBA" id="ARBA00017801"/>
    </source>
</evidence>
<evidence type="ECO:0000256" key="6">
    <source>
        <dbReference type="ARBA" id="ARBA00012413"/>
    </source>
</evidence>
<dbReference type="SUPFAM" id="SSF63748">
    <property type="entry name" value="Tudor/PWWP/MBT"/>
    <property type="match status" value="1"/>
</dbReference>
<evidence type="ECO:0000256" key="3">
    <source>
        <dbReference type="ARBA" id="ARBA00004586"/>
    </source>
</evidence>
<keyword evidence="12" id="KW-0256">Endoplasmic reticulum</keyword>
<feature type="region of interest" description="Disordered" evidence="31">
    <location>
        <begin position="88"/>
        <end position="179"/>
    </location>
</feature>
<evidence type="ECO:0000256" key="18">
    <source>
        <dbReference type="ARBA" id="ARBA00023098"/>
    </source>
</evidence>
<evidence type="ECO:0000256" key="21">
    <source>
        <dbReference type="ARBA" id="ARBA00023221"/>
    </source>
</evidence>
<evidence type="ECO:0000256" key="10">
    <source>
        <dbReference type="ARBA" id="ARBA00022692"/>
    </source>
</evidence>
<keyword evidence="14" id="KW-0752">Steroid biosynthesis</keyword>
<keyword evidence="11" id="KW-0152">Cholesterol biosynthesis</keyword>
<evidence type="ECO:0000256" key="1">
    <source>
        <dbReference type="ARBA" id="ARBA00004141"/>
    </source>
</evidence>
<comment type="subcellular location">
    <subcellularLocation>
        <location evidence="2">Cytoplasm</location>
    </subcellularLocation>
    <subcellularLocation>
        <location evidence="3">Endoplasmic reticulum membrane</location>
    </subcellularLocation>
    <subcellularLocation>
        <location evidence="1">Membrane</location>
        <topology evidence="1">Multi-pass membrane protein</topology>
    </subcellularLocation>
</comment>
<keyword evidence="10 32" id="KW-0812">Transmembrane</keyword>
<feature type="transmembrane region" description="Helical" evidence="32">
    <location>
        <begin position="342"/>
        <end position="362"/>
    </location>
</feature>
<keyword evidence="8" id="KW-0963">Cytoplasm</keyword>
<keyword evidence="13" id="KW-0521">NADP</keyword>
<comment type="catalytic activity">
    <reaction evidence="28">
        <text>5alpha-cholest-8,14-dien-3beta-ol + NADPH + H(+) = 5alpha-cholest-8-en-3beta-ol + NADP(+)</text>
        <dbReference type="Rhea" id="RHEA:46456"/>
        <dbReference type="ChEBI" id="CHEBI:15378"/>
        <dbReference type="ChEBI" id="CHEBI:16608"/>
        <dbReference type="ChEBI" id="CHEBI:57783"/>
        <dbReference type="ChEBI" id="CHEBI:58349"/>
        <dbReference type="ChEBI" id="CHEBI:86131"/>
    </reaction>
</comment>
<evidence type="ECO:0000256" key="25">
    <source>
        <dbReference type="ARBA" id="ARBA00031227"/>
    </source>
</evidence>
<evidence type="ECO:0000256" key="24">
    <source>
        <dbReference type="ARBA" id="ARBA00030798"/>
    </source>
</evidence>
<feature type="transmembrane region" description="Helical" evidence="32">
    <location>
        <begin position="522"/>
        <end position="541"/>
    </location>
</feature>
<dbReference type="InterPro" id="IPR002999">
    <property type="entry name" value="Tudor"/>
</dbReference>
<keyword evidence="15 32" id="KW-1133">Transmembrane helix</keyword>
<dbReference type="GO" id="GO:0005637">
    <property type="term" value="C:nuclear inner membrane"/>
    <property type="evidence" value="ECO:0007669"/>
    <property type="project" value="TreeGrafter"/>
</dbReference>
<feature type="transmembrane region" description="Helical" evidence="32">
    <location>
        <begin position="492"/>
        <end position="510"/>
    </location>
</feature>
<accession>A0AAD9QGN5</accession>
<evidence type="ECO:0000256" key="13">
    <source>
        <dbReference type="ARBA" id="ARBA00022857"/>
    </source>
</evidence>
<keyword evidence="19 32" id="KW-0472">Membrane</keyword>
<evidence type="ECO:0000256" key="16">
    <source>
        <dbReference type="ARBA" id="ARBA00023002"/>
    </source>
</evidence>
<feature type="domain" description="Tudor" evidence="33">
    <location>
        <begin position="3"/>
        <end position="59"/>
    </location>
</feature>
<comment type="catalytic activity">
    <reaction evidence="27">
        <text>4,4-dimethyl-8,14-cholestadien-3beta-ol + NADPH + H(+) = 4,4-dimethyl-5alpha-cholest-8-en-3beta-ol + NADP(+)</text>
        <dbReference type="Rhea" id="RHEA:46812"/>
        <dbReference type="ChEBI" id="CHEBI:15378"/>
        <dbReference type="ChEBI" id="CHEBI:57783"/>
        <dbReference type="ChEBI" id="CHEBI:58349"/>
        <dbReference type="ChEBI" id="CHEBI:78904"/>
        <dbReference type="ChEBI" id="CHEBI:87044"/>
    </reaction>
</comment>
<proteinExistence type="inferred from homology"/>
<evidence type="ECO:0000256" key="9">
    <source>
        <dbReference type="ARBA" id="ARBA00022516"/>
    </source>
</evidence>
<keyword evidence="18" id="KW-0443">Lipid metabolism</keyword>
<organism evidence="34 35">
    <name type="scientific">Acropora cervicornis</name>
    <name type="common">Staghorn coral</name>
    <dbReference type="NCBI Taxonomy" id="6130"/>
    <lineage>
        <taxon>Eukaryota</taxon>
        <taxon>Metazoa</taxon>
        <taxon>Cnidaria</taxon>
        <taxon>Anthozoa</taxon>
        <taxon>Hexacorallia</taxon>
        <taxon>Scleractinia</taxon>
        <taxon>Astrocoeniina</taxon>
        <taxon>Acroporidae</taxon>
        <taxon>Acropora</taxon>
    </lineage>
</organism>
<name>A0AAD9QGN5_ACRCE</name>
<evidence type="ECO:0000256" key="11">
    <source>
        <dbReference type="ARBA" id="ARBA00022778"/>
    </source>
</evidence>
<evidence type="ECO:0000313" key="34">
    <source>
        <dbReference type="EMBL" id="KAK2560947.1"/>
    </source>
</evidence>
<dbReference type="FunFam" id="1.20.120.1630:FF:000011">
    <property type="entry name" value="Delta(14)-sterol reductase"/>
    <property type="match status" value="1"/>
</dbReference>
<dbReference type="GO" id="GO:0050613">
    <property type="term" value="F:Delta14-sterol reductase activity"/>
    <property type="evidence" value="ECO:0007669"/>
    <property type="project" value="UniProtKB-EC"/>
</dbReference>
<comment type="caution">
    <text evidence="34">The sequence shown here is derived from an EMBL/GenBank/DDBJ whole genome shotgun (WGS) entry which is preliminary data.</text>
</comment>
<evidence type="ECO:0000256" key="17">
    <source>
        <dbReference type="ARBA" id="ARBA00023011"/>
    </source>
</evidence>
<dbReference type="GO" id="GO:0006695">
    <property type="term" value="P:cholesterol biosynthetic process"/>
    <property type="evidence" value="ECO:0007669"/>
    <property type="project" value="UniProtKB-KW"/>
</dbReference>
<dbReference type="PANTHER" id="PTHR21257:SF52">
    <property type="entry name" value="DELTA(14)-STEROL REDUCTASE TM7SF2"/>
    <property type="match status" value="1"/>
</dbReference>
<evidence type="ECO:0000313" key="35">
    <source>
        <dbReference type="Proteomes" id="UP001249851"/>
    </source>
</evidence>
<evidence type="ECO:0000256" key="23">
    <source>
        <dbReference type="ARBA" id="ARBA00030165"/>
    </source>
</evidence>
<keyword evidence="16" id="KW-0560">Oxidoreductase</keyword>
<comment type="similarity">
    <text evidence="5">Belongs to the ERG4/ERG24 family.</text>
</comment>
<dbReference type="Pfam" id="PF01222">
    <property type="entry name" value="ERG4_ERG24"/>
    <property type="match status" value="1"/>
</dbReference>
<feature type="transmembrane region" description="Helical" evidence="32">
    <location>
        <begin position="368"/>
        <end position="389"/>
    </location>
</feature>
<feature type="transmembrane region" description="Helical" evidence="32">
    <location>
        <begin position="592"/>
        <end position="621"/>
    </location>
</feature>